<sequence>MIATGMMTNPSVTSIRASMRSEWLPVLPGRLGRGPHPGKALRPRPGDLISGGPQAEARCHTPPVR</sequence>
<organism evidence="2 3">
    <name type="scientific">Streptomyces violascens</name>
    <dbReference type="NCBI Taxonomy" id="67381"/>
    <lineage>
        <taxon>Bacteria</taxon>
        <taxon>Bacillati</taxon>
        <taxon>Actinomycetota</taxon>
        <taxon>Actinomycetes</taxon>
        <taxon>Kitasatosporales</taxon>
        <taxon>Streptomycetaceae</taxon>
        <taxon>Streptomyces</taxon>
    </lineage>
</organism>
<name>A0ABQ3QIX6_9ACTN</name>
<evidence type="ECO:0000256" key="1">
    <source>
        <dbReference type="SAM" id="MobiDB-lite"/>
    </source>
</evidence>
<dbReference type="EMBL" id="BNDY01000002">
    <property type="protein sequence ID" value="GHI37223.1"/>
    <property type="molecule type" value="Genomic_DNA"/>
</dbReference>
<gene>
    <name evidence="2" type="ORF">Sviol_16310</name>
</gene>
<dbReference type="Proteomes" id="UP001050808">
    <property type="component" value="Unassembled WGS sequence"/>
</dbReference>
<reference evidence="2" key="1">
    <citation type="submission" date="2024-05" db="EMBL/GenBank/DDBJ databases">
        <title>Whole genome shotgun sequence of Streptomyces violascens NBRC 12920.</title>
        <authorList>
            <person name="Komaki H."/>
            <person name="Tamura T."/>
        </authorList>
    </citation>
    <scope>NUCLEOTIDE SEQUENCE</scope>
    <source>
        <strain evidence="2">NBRC 12920</strain>
    </source>
</reference>
<feature type="region of interest" description="Disordered" evidence="1">
    <location>
        <begin position="28"/>
        <end position="65"/>
    </location>
</feature>
<comment type="caution">
    <text evidence="2">The sequence shown here is derived from an EMBL/GenBank/DDBJ whole genome shotgun (WGS) entry which is preliminary data.</text>
</comment>
<protein>
    <submittedName>
        <fullName evidence="2">Uncharacterized protein</fullName>
    </submittedName>
</protein>
<evidence type="ECO:0000313" key="3">
    <source>
        <dbReference type="Proteomes" id="UP001050808"/>
    </source>
</evidence>
<keyword evidence="3" id="KW-1185">Reference proteome</keyword>
<evidence type="ECO:0000313" key="2">
    <source>
        <dbReference type="EMBL" id="GHI37223.1"/>
    </source>
</evidence>
<accession>A0ABQ3QIX6</accession>
<proteinExistence type="predicted"/>